<organism evidence="4 5">
    <name type="scientific">Dioscorea cayennensis subsp. rotundata</name>
    <name type="common">White Guinea yam</name>
    <name type="synonym">Dioscorea rotundata</name>
    <dbReference type="NCBI Taxonomy" id="55577"/>
    <lineage>
        <taxon>Eukaryota</taxon>
        <taxon>Viridiplantae</taxon>
        <taxon>Streptophyta</taxon>
        <taxon>Embryophyta</taxon>
        <taxon>Tracheophyta</taxon>
        <taxon>Spermatophyta</taxon>
        <taxon>Magnoliopsida</taxon>
        <taxon>Liliopsida</taxon>
        <taxon>Dioscoreales</taxon>
        <taxon>Dioscoreaceae</taxon>
        <taxon>Dioscorea</taxon>
    </lineage>
</organism>
<dbReference type="InterPro" id="IPR050626">
    <property type="entry name" value="Peptidase_M16"/>
</dbReference>
<feature type="domain" description="Coenzyme PQQ synthesis protein F-like C-terminal lobe" evidence="3">
    <location>
        <begin position="28"/>
        <end position="124"/>
    </location>
</feature>
<dbReference type="GeneID" id="120277592"/>
<dbReference type="PANTHER" id="PTHR43690:SF18">
    <property type="entry name" value="INSULIN-DEGRADING ENZYME-RELATED"/>
    <property type="match status" value="1"/>
</dbReference>
<dbReference type="GO" id="GO:0004222">
    <property type="term" value="F:metalloendopeptidase activity"/>
    <property type="evidence" value="ECO:0007669"/>
    <property type="project" value="TreeGrafter"/>
</dbReference>
<evidence type="ECO:0000313" key="5">
    <source>
        <dbReference type="RefSeq" id="XP_039140385.1"/>
    </source>
</evidence>
<evidence type="ECO:0000256" key="2">
    <source>
        <dbReference type="ARBA" id="ARBA00022723"/>
    </source>
</evidence>
<gene>
    <name evidence="5" type="primary">LOC120277592</name>
</gene>
<evidence type="ECO:0000313" key="4">
    <source>
        <dbReference type="Proteomes" id="UP001515500"/>
    </source>
</evidence>
<dbReference type="Pfam" id="PF22456">
    <property type="entry name" value="PqqF-like_C_4"/>
    <property type="match status" value="1"/>
</dbReference>
<sequence length="226" mass="26208">MKILISSSNGDHIMIHQDNIKLNLKLQLFAHIAKQPAFHQFRSVEQLGYITALKQRNDSGVWGIQFVIQSTVKDPAQLDGRVEGFLKMFEDKLYEMTDDQFKSNVNALIDMKLEKYKNLREESTVYCREISDGTLRFDRQESEVAALRELTKQELFEFFNSYIKVDAPQRKTLSIQVYGCLHSAEFQSSIHESSSLQNCQIRDIFSFKRSRPFYGSFRGGLGQMKL</sequence>
<name>A0AB40CJY6_DIOCR</name>
<dbReference type="AlphaFoldDB" id="A0AB40CJY6"/>
<dbReference type="SUPFAM" id="SSF63411">
    <property type="entry name" value="LuxS/MPP-like metallohydrolase"/>
    <property type="match status" value="1"/>
</dbReference>
<accession>A0AB40CJY6</accession>
<keyword evidence="2" id="KW-0479">Metal-binding</keyword>
<dbReference type="PANTHER" id="PTHR43690">
    <property type="entry name" value="NARDILYSIN"/>
    <property type="match status" value="1"/>
</dbReference>
<proteinExistence type="predicted"/>
<dbReference type="RefSeq" id="XP_039140385.1">
    <property type="nucleotide sequence ID" value="XM_039284451.1"/>
</dbReference>
<dbReference type="Gene3D" id="3.30.830.10">
    <property type="entry name" value="Metalloenzyme, LuxS/M16 peptidase-like"/>
    <property type="match status" value="1"/>
</dbReference>
<dbReference type="GO" id="GO:0005829">
    <property type="term" value="C:cytosol"/>
    <property type="evidence" value="ECO:0007669"/>
    <property type="project" value="TreeGrafter"/>
</dbReference>
<dbReference type="InterPro" id="IPR011249">
    <property type="entry name" value="Metalloenz_LuxS/M16"/>
</dbReference>
<dbReference type="GO" id="GO:0046872">
    <property type="term" value="F:metal ion binding"/>
    <property type="evidence" value="ECO:0007669"/>
    <property type="project" value="UniProtKB-KW"/>
</dbReference>
<dbReference type="FunFam" id="3.30.830.10:FF:000028">
    <property type="entry name" value="Insulin-degrading enzyme-like 1 peroxisomal"/>
    <property type="match status" value="1"/>
</dbReference>
<evidence type="ECO:0000259" key="3">
    <source>
        <dbReference type="Pfam" id="PF22456"/>
    </source>
</evidence>
<comment type="cofactor">
    <cofactor evidence="1">
        <name>Zn(2+)</name>
        <dbReference type="ChEBI" id="CHEBI:29105"/>
    </cofactor>
</comment>
<keyword evidence="4" id="KW-1185">Reference proteome</keyword>
<protein>
    <submittedName>
        <fullName evidence="5">Insulin-degrading enzyme-like 1, peroxisomal</fullName>
    </submittedName>
</protein>
<reference evidence="5" key="1">
    <citation type="submission" date="2025-08" db="UniProtKB">
        <authorList>
            <consortium name="RefSeq"/>
        </authorList>
    </citation>
    <scope>IDENTIFICATION</scope>
</reference>
<dbReference type="InterPro" id="IPR054734">
    <property type="entry name" value="PqqF-like_C_4"/>
</dbReference>
<dbReference type="GO" id="GO:0051603">
    <property type="term" value="P:proteolysis involved in protein catabolic process"/>
    <property type="evidence" value="ECO:0007669"/>
    <property type="project" value="TreeGrafter"/>
</dbReference>
<dbReference type="GO" id="GO:0005739">
    <property type="term" value="C:mitochondrion"/>
    <property type="evidence" value="ECO:0007669"/>
    <property type="project" value="TreeGrafter"/>
</dbReference>
<dbReference type="GO" id="GO:0043171">
    <property type="term" value="P:peptide catabolic process"/>
    <property type="evidence" value="ECO:0007669"/>
    <property type="project" value="TreeGrafter"/>
</dbReference>
<evidence type="ECO:0000256" key="1">
    <source>
        <dbReference type="ARBA" id="ARBA00001947"/>
    </source>
</evidence>
<dbReference type="Proteomes" id="UP001515500">
    <property type="component" value="Chromosome 15"/>
</dbReference>